<dbReference type="InterPro" id="IPR015943">
    <property type="entry name" value="WD40/YVTN_repeat-like_dom_sf"/>
</dbReference>
<evidence type="ECO:0000313" key="2">
    <source>
        <dbReference type="EMBL" id="TWB39091.1"/>
    </source>
</evidence>
<name>A0A560GZ08_9PROT</name>
<dbReference type="SMART" id="SM00320">
    <property type="entry name" value="WD40"/>
    <property type="match status" value="5"/>
</dbReference>
<keyword evidence="3" id="KW-1185">Reference proteome</keyword>
<protein>
    <submittedName>
        <fullName evidence="2">WD-40 repeat-containing protein</fullName>
    </submittedName>
</protein>
<proteinExistence type="predicted"/>
<evidence type="ECO:0000313" key="3">
    <source>
        <dbReference type="Proteomes" id="UP000315751"/>
    </source>
</evidence>
<reference evidence="2 3" key="1">
    <citation type="submission" date="2019-06" db="EMBL/GenBank/DDBJ databases">
        <title>Genomic Encyclopedia of Type Strains, Phase IV (KMG-V): Genome sequencing to study the core and pangenomes of soil and plant-associated prokaryotes.</title>
        <authorList>
            <person name="Whitman W."/>
        </authorList>
    </citation>
    <scope>NUCLEOTIDE SEQUENCE [LARGE SCALE GENOMIC DNA]</scope>
    <source>
        <strain evidence="2 3">BR 11622</strain>
    </source>
</reference>
<dbReference type="EMBL" id="VITR01000011">
    <property type="protein sequence ID" value="TWB39091.1"/>
    <property type="molecule type" value="Genomic_DNA"/>
</dbReference>
<comment type="caution">
    <text evidence="2">The sequence shown here is derived from an EMBL/GenBank/DDBJ whole genome shotgun (WGS) entry which is preliminary data.</text>
</comment>
<gene>
    <name evidence="2" type="ORF">FBZ90_11186</name>
</gene>
<dbReference type="Gene3D" id="2.130.10.10">
    <property type="entry name" value="YVTN repeat-like/Quinoprotein amine dehydrogenase"/>
    <property type="match status" value="2"/>
</dbReference>
<dbReference type="AlphaFoldDB" id="A0A560GZ08"/>
<dbReference type="Proteomes" id="UP000315751">
    <property type="component" value="Unassembled WGS sequence"/>
</dbReference>
<dbReference type="InterPro" id="IPR024977">
    <property type="entry name" value="Apc4-like_WD40_dom"/>
</dbReference>
<evidence type="ECO:0000259" key="1">
    <source>
        <dbReference type="Pfam" id="PF12894"/>
    </source>
</evidence>
<feature type="domain" description="Anaphase-promoting complex subunit 4-like WD40" evidence="1">
    <location>
        <begin position="286"/>
        <end position="351"/>
    </location>
</feature>
<dbReference type="InterPro" id="IPR011047">
    <property type="entry name" value="Quinoprotein_ADH-like_sf"/>
</dbReference>
<dbReference type="InterPro" id="IPR001680">
    <property type="entry name" value="WD40_rpt"/>
</dbReference>
<accession>A0A560GZ08</accession>
<dbReference type="Pfam" id="PF00400">
    <property type="entry name" value="WD40"/>
    <property type="match status" value="1"/>
</dbReference>
<dbReference type="PANTHER" id="PTHR19879">
    <property type="entry name" value="TRANSCRIPTION INITIATION FACTOR TFIID"/>
    <property type="match status" value="1"/>
</dbReference>
<organism evidence="2 3">
    <name type="scientific">Nitrospirillum amazonense</name>
    <dbReference type="NCBI Taxonomy" id="28077"/>
    <lineage>
        <taxon>Bacteria</taxon>
        <taxon>Pseudomonadati</taxon>
        <taxon>Pseudomonadota</taxon>
        <taxon>Alphaproteobacteria</taxon>
        <taxon>Rhodospirillales</taxon>
        <taxon>Azospirillaceae</taxon>
        <taxon>Nitrospirillum</taxon>
    </lineage>
</organism>
<sequence length="360" mass="38356">MLGAMNLAMNLAMNPKADTLVNRCGRRVSVGAEPTALLWLGDILLATLGDGSVRRLSRGTDTALWMAHRGAILSACLHPDRSSIITGGDDGAVQRVTVDGQVEQLGHFGRRWVEHLIASPSSGLIAAAAGREVAIWAKGAAEPSHSYTVGSSVGGLAFDGKGKRLGVAHYNGATLYYASSATGGQVALNWVGSHLACAMSPDGRYFITALQETGLHGWRLPERHDMRMPGYVAKTRSFSWDRRGRWLATGGARSAVLWPFEGKTGPMGRAPLLLAESRHAVVSRVAFHPREDILAIGYDDGAVLLSRPADDGALDVDLTGAPIKALSWNAQGTRLAWGDEDGRIGILDLEARMPLPEARP</sequence>
<dbReference type="SUPFAM" id="SSF50998">
    <property type="entry name" value="Quinoprotein alcohol dehydrogenase-like"/>
    <property type="match status" value="1"/>
</dbReference>
<dbReference type="PANTHER" id="PTHR19879:SF9">
    <property type="entry name" value="TRANSCRIPTION INITIATION FACTOR TFIID SUBUNIT 5"/>
    <property type="match status" value="1"/>
</dbReference>
<dbReference type="Pfam" id="PF12894">
    <property type="entry name" value="ANAPC4_WD40"/>
    <property type="match status" value="1"/>
</dbReference>